<evidence type="ECO:0000313" key="3">
    <source>
        <dbReference type="Proteomes" id="UP000664534"/>
    </source>
</evidence>
<gene>
    <name evidence="2" type="ORF">IMSHALPRED_008892</name>
</gene>
<dbReference type="EMBL" id="CAJPDT010000065">
    <property type="protein sequence ID" value="CAF9932439.1"/>
    <property type="molecule type" value="Genomic_DNA"/>
</dbReference>
<protein>
    <submittedName>
        <fullName evidence="2">Uncharacterized protein</fullName>
    </submittedName>
</protein>
<dbReference type="AlphaFoldDB" id="A0A8H3IYF0"/>
<name>A0A8H3IYF0_9LECA</name>
<accession>A0A8H3IYF0</accession>
<comment type="caution">
    <text evidence="2">The sequence shown here is derived from an EMBL/GenBank/DDBJ whole genome shotgun (WGS) entry which is preliminary data.</text>
</comment>
<dbReference type="InterPro" id="IPR021838">
    <property type="entry name" value="DUF3431"/>
</dbReference>
<evidence type="ECO:0000313" key="2">
    <source>
        <dbReference type="EMBL" id="CAF9932439.1"/>
    </source>
</evidence>
<evidence type="ECO:0000256" key="1">
    <source>
        <dbReference type="SAM" id="Phobius"/>
    </source>
</evidence>
<feature type="transmembrane region" description="Helical" evidence="1">
    <location>
        <begin position="9"/>
        <end position="25"/>
    </location>
</feature>
<proteinExistence type="predicted"/>
<dbReference type="OrthoDB" id="426718at2759"/>
<dbReference type="PANTHER" id="PTHR37490:SF3">
    <property type="entry name" value="DUF3431 DOMAIN CONTAINING PROTEIN"/>
    <property type="match status" value="1"/>
</dbReference>
<keyword evidence="1" id="KW-1133">Transmembrane helix</keyword>
<keyword evidence="3" id="KW-1185">Reference proteome</keyword>
<keyword evidence="1" id="KW-0812">Transmembrane</keyword>
<organism evidence="2 3">
    <name type="scientific">Imshaugia aleurites</name>
    <dbReference type="NCBI Taxonomy" id="172621"/>
    <lineage>
        <taxon>Eukaryota</taxon>
        <taxon>Fungi</taxon>
        <taxon>Dikarya</taxon>
        <taxon>Ascomycota</taxon>
        <taxon>Pezizomycotina</taxon>
        <taxon>Lecanoromycetes</taxon>
        <taxon>OSLEUM clade</taxon>
        <taxon>Lecanoromycetidae</taxon>
        <taxon>Lecanorales</taxon>
        <taxon>Lecanorineae</taxon>
        <taxon>Parmeliaceae</taxon>
        <taxon>Imshaugia</taxon>
    </lineage>
</organism>
<sequence length="391" mass="42709">MRRRTQRSLTNIVLFGTVLFLIIYLNRPQSKNTPFAWTTIRYKTTSTTLPQPRGICPGLADSSKPALVVARVAADGDSEWLDSLAHLYHLCVYTADAPVDTYATHLQVPANRGHEAMAYLTFLIDNYADIPAAGAVFVHGARWAWHNDEIDYDNAVLLAALNVSAALAPLGYHNLRCDWSASMCSPSSAPAQGSLETSVNAMLEPWDARAVSDAALPAAFAALFGGDGSATGMNSVADGSASSRGAGRVLLGRTDAVRAQCCAQFVVARDRVWQRSREEYVALRQWLLDGSSDSGNIKHSQSGNVAPRDDRVAGRILSYLWHILFIKQDGVYSGVDLEQLNILACPRADECYCRLYGRCDLQGCRTPGHCYGQYLLPPDFRLPPDWAATHS</sequence>
<reference evidence="2" key="1">
    <citation type="submission" date="2021-03" db="EMBL/GenBank/DDBJ databases">
        <authorList>
            <person name="Tagirdzhanova G."/>
        </authorList>
    </citation>
    <scope>NUCLEOTIDE SEQUENCE</scope>
</reference>
<dbReference type="Pfam" id="PF11913">
    <property type="entry name" value="DUF3431"/>
    <property type="match status" value="1"/>
</dbReference>
<dbReference type="Proteomes" id="UP000664534">
    <property type="component" value="Unassembled WGS sequence"/>
</dbReference>
<dbReference type="PANTHER" id="PTHR37490">
    <property type="entry name" value="EXPRESSED PROTEIN"/>
    <property type="match status" value="1"/>
</dbReference>
<keyword evidence="1" id="KW-0472">Membrane</keyword>